<dbReference type="GO" id="GO:0016829">
    <property type="term" value="F:lyase activity"/>
    <property type="evidence" value="ECO:0007669"/>
    <property type="project" value="UniProtKB-KW"/>
</dbReference>
<dbReference type="SUPFAM" id="SSF159709">
    <property type="entry name" value="PhnH-like"/>
    <property type="match status" value="1"/>
</dbReference>
<keyword evidence="1" id="KW-0456">Lyase</keyword>
<name>A0A6G4A2F1_9BACL</name>
<evidence type="ECO:0000313" key="1">
    <source>
        <dbReference type="EMBL" id="NEW08114.1"/>
    </source>
</evidence>
<comment type="caution">
    <text evidence="1">The sequence shown here is derived from an EMBL/GenBank/DDBJ whole genome shotgun (WGS) entry which is preliminary data.</text>
</comment>
<dbReference type="RefSeq" id="WP_163950364.1">
    <property type="nucleotide sequence ID" value="NZ_JAAIKC010000008.1"/>
</dbReference>
<organism evidence="1">
    <name type="scientific">Paenibacillus sp. SYP-B3998</name>
    <dbReference type="NCBI Taxonomy" id="2678564"/>
    <lineage>
        <taxon>Bacteria</taxon>
        <taxon>Bacillati</taxon>
        <taxon>Bacillota</taxon>
        <taxon>Bacilli</taxon>
        <taxon>Bacillales</taxon>
        <taxon>Paenibacillaceae</taxon>
        <taxon>Paenibacillus</taxon>
    </lineage>
</organism>
<dbReference type="Pfam" id="PF05845">
    <property type="entry name" value="PhnH"/>
    <property type="match status" value="1"/>
</dbReference>
<accession>A0A6G4A2F1</accession>
<dbReference type="NCBIfam" id="TIGR03292">
    <property type="entry name" value="PhnH_redo"/>
    <property type="match status" value="1"/>
</dbReference>
<dbReference type="PIRSF" id="PIRSF020680">
    <property type="entry name" value="PhnH"/>
    <property type="match status" value="1"/>
</dbReference>
<dbReference type="GO" id="GO:0019634">
    <property type="term" value="P:organic phosphonate metabolic process"/>
    <property type="evidence" value="ECO:0007669"/>
    <property type="project" value="InterPro"/>
</dbReference>
<reference evidence="1" key="1">
    <citation type="submission" date="2020-02" db="EMBL/GenBank/DDBJ databases">
        <authorList>
            <person name="Shen X.-R."/>
            <person name="Zhang Y.-X."/>
        </authorList>
    </citation>
    <scope>NUCLEOTIDE SEQUENCE</scope>
    <source>
        <strain evidence="1">SYP-B3998</strain>
    </source>
</reference>
<dbReference type="Gene3D" id="3.40.50.11310">
    <property type="entry name" value="Bacterial phosphonate metabolism protein PhnH"/>
    <property type="match status" value="1"/>
</dbReference>
<dbReference type="EMBL" id="JAAIKC010000008">
    <property type="protein sequence ID" value="NEW08114.1"/>
    <property type="molecule type" value="Genomic_DNA"/>
</dbReference>
<dbReference type="InterPro" id="IPR008772">
    <property type="entry name" value="Phosphonate_metab_PhnH"/>
</dbReference>
<dbReference type="InterPro" id="IPR038058">
    <property type="entry name" value="PhnH-like_sp"/>
</dbReference>
<protein>
    <submittedName>
        <fullName evidence="1">Phosphonate C-P lyase system protein PhnH</fullName>
    </submittedName>
</protein>
<dbReference type="AlphaFoldDB" id="A0A6G4A2F1"/>
<sequence length="199" mass="22147">MGTGTVQHDERIHYTQRLYRSLLDTMARPGSLIQLEPYAYSGCPSEHYFRIGIALTLLDQEVSFHETATEKELTQHLQLLTRSTAKPLSESDYIFVQSGEAPDLTEAKRGTDLYPDQSATIVCQVKRIAQDGNGEVRLKLKGPGIQTARQLSLDGFSPDLLPELIASSEQFPLGLDWILVDAEGRLCCLPRSTKIVKEA</sequence>
<proteinExistence type="predicted"/>
<gene>
    <name evidence="1" type="primary">phnH</name>
    <name evidence="1" type="ORF">GK047_19120</name>
</gene>